<dbReference type="Proteomes" id="UP000663658">
    <property type="component" value="Chromosome"/>
</dbReference>
<evidence type="ECO:0000313" key="4">
    <source>
        <dbReference type="Proteomes" id="UP000663658"/>
    </source>
</evidence>
<organism evidence="3 4">
    <name type="scientific">Ectopseudomonas toyotomiensis</name>
    <dbReference type="NCBI Taxonomy" id="554344"/>
    <lineage>
        <taxon>Bacteria</taxon>
        <taxon>Pseudomonadati</taxon>
        <taxon>Pseudomonadota</taxon>
        <taxon>Gammaproteobacteria</taxon>
        <taxon>Pseudomonadales</taxon>
        <taxon>Pseudomonadaceae</taxon>
        <taxon>Ectopseudomonas</taxon>
    </lineage>
</organism>
<accession>A0ABD7E1Q2</accession>
<dbReference type="Pfam" id="PF01177">
    <property type="entry name" value="Asp_Glu_race"/>
    <property type="match status" value="2"/>
</dbReference>
<dbReference type="GO" id="GO:0016853">
    <property type="term" value="F:isomerase activity"/>
    <property type="evidence" value="ECO:0007669"/>
    <property type="project" value="UniProtKB-KW"/>
</dbReference>
<comment type="similarity">
    <text evidence="1">Belongs to the aspartate/glutamate racemases family.</text>
</comment>
<proteinExistence type="inferred from homology"/>
<dbReference type="PROSITE" id="PS00923">
    <property type="entry name" value="ASP_GLU_RACEMASE_1"/>
    <property type="match status" value="1"/>
</dbReference>
<dbReference type="RefSeq" id="WP_206418958.1">
    <property type="nucleotide sequence ID" value="NZ_CP070505.1"/>
</dbReference>
<dbReference type="InterPro" id="IPR018187">
    <property type="entry name" value="Asp/Glu_racemase_AS_1"/>
</dbReference>
<dbReference type="KEGG" id="pty:JWV26_10040"/>
<dbReference type="InterPro" id="IPR015942">
    <property type="entry name" value="Asp/Glu/hydantoin_racemase"/>
</dbReference>
<evidence type="ECO:0000313" key="3">
    <source>
        <dbReference type="EMBL" id="QSL94669.1"/>
    </source>
</evidence>
<dbReference type="SUPFAM" id="SSF53681">
    <property type="entry name" value="Aspartate/glutamate racemase"/>
    <property type="match status" value="4"/>
</dbReference>
<dbReference type="InterPro" id="IPR033134">
    <property type="entry name" value="Asp/Glu_racemase_AS_2"/>
</dbReference>
<reference evidence="3 4" key="1">
    <citation type="submission" date="2021-02" db="EMBL/GenBank/DDBJ databases">
        <title>Whole genome sequencing of Pseudomonas alcaliphila strain SM2.</title>
        <authorList>
            <person name="Alshamsi M.S."/>
            <person name="Sudalaimuthuasari N."/>
            <person name="Kundu B."/>
            <person name="AlMaskari R.S."/>
            <person name="Elmahi Y."/>
            <person name="Mundra S."/>
            <person name="Chandran S."/>
            <person name="Malik S."/>
            <person name="Hazzouri K.M."/>
            <person name="Amiri K.M.A."/>
        </authorList>
    </citation>
    <scope>NUCLEOTIDE SEQUENCE [LARGE SCALE GENOMIC DNA]</scope>
    <source>
        <strain evidence="3 4">SM2</strain>
    </source>
</reference>
<dbReference type="PROSITE" id="PS00924">
    <property type="entry name" value="ASP_GLU_RACEMASE_2"/>
    <property type="match status" value="1"/>
</dbReference>
<sequence>MAEHWVNLTAMRKYGVVGGLGAVAGVDTLLKMIKTTPQQQFDIAFEQHPFADKGLAADETYDPTRRKFYVYDVLKNMERSGVDVALVPCFVSHSFLAELAPELGLSVVSLPDALRARIMRDHPNARSIGVLTSTFVKNSGLFERMFSDRWDVIYPDPDVQTQELMAAVYGPRGIRNGHHDLLCLDSLAKACENLVQRGAEVIVPGLTEIPVFIEALRERVAVPVIDSNQAYAEHALLVGAAQPTHTFKVGVVGGVGPAATVDFMRKVVQLTDAARDQDHIKMLVEQNPQIPDRTAHLLADGDDPTIPLLATCKRLEAGGADVIVIPCNTAHAFVERIEPHLTVPILNMLSEVRKHIQNDHPGITRVGLLATSGTVASGVYHEAFADSGIALLVPDEPLQKQVMAAIYGDTGVKAGYTSGRCSEDLAAAIAHMLDKGAQAVILGCTELPLIELTEEAQTGLPLVDPTRVLAASCVALARGGKLAANSTIARPS</sequence>
<dbReference type="PANTHER" id="PTHR21198:SF7">
    <property type="entry name" value="ASPARTATE-GLUTAMATE RACEMASE FAMILY"/>
    <property type="match status" value="1"/>
</dbReference>
<dbReference type="PANTHER" id="PTHR21198">
    <property type="entry name" value="GLUTAMATE RACEMASE"/>
    <property type="match status" value="1"/>
</dbReference>
<dbReference type="Gene3D" id="3.40.50.1860">
    <property type="match status" value="4"/>
</dbReference>
<dbReference type="EMBL" id="CP070505">
    <property type="protein sequence ID" value="QSL94669.1"/>
    <property type="molecule type" value="Genomic_DNA"/>
</dbReference>
<dbReference type="AlphaFoldDB" id="A0ABD7E1Q2"/>
<gene>
    <name evidence="3" type="ORF">JWV26_10040</name>
</gene>
<evidence type="ECO:0000256" key="2">
    <source>
        <dbReference type="ARBA" id="ARBA00023235"/>
    </source>
</evidence>
<name>A0ABD7E1Q2_9GAMM</name>
<protein>
    <submittedName>
        <fullName evidence="3">Aspartate/glutamate racemase family protein</fullName>
    </submittedName>
</protein>
<dbReference type="InterPro" id="IPR001920">
    <property type="entry name" value="Asp/Glu_race"/>
</dbReference>
<dbReference type="InterPro" id="IPR004380">
    <property type="entry name" value="Asp_race"/>
</dbReference>
<keyword evidence="2" id="KW-0413">Isomerase</keyword>
<dbReference type="NCBIfam" id="TIGR00035">
    <property type="entry name" value="asp_race"/>
    <property type="match status" value="1"/>
</dbReference>
<evidence type="ECO:0000256" key="1">
    <source>
        <dbReference type="ARBA" id="ARBA00007847"/>
    </source>
</evidence>